<feature type="compositionally biased region" description="Basic residues" evidence="1">
    <location>
        <begin position="260"/>
        <end position="291"/>
    </location>
</feature>
<reference evidence="2 3" key="1">
    <citation type="submission" date="2017-12" db="EMBL/GenBank/DDBJ databases">
        <title>Comparative genomics of Botrytis spp.</title>
        <authorList>
            <person name="Valero-Jimenez C.A."/>
            <person name="Tapia P."/>
            <person name="Veloso J."/>
            <person name="Silva-Moreno E."/>
            <person name="Staats M."/>
            <person name="Valdes J.H."/>
            <person name="Van Kan J.A.L."/>
        </authorList>
    </citation>
    <scope>NUCLEOTIDE SEQUENCE [LARGE SCALE GENOMIC DNA]</scope>
    <source>
        <strain evidence="2 3">Bh0001</strain>
    </source>
</reference>
<sequence length="298" mass="32232">MSNQDFYGGGNQNPYPPHQPYGAAPPQPYPQQPQYGQDNTAYPPAPNYSQNPYPPQNLQPPYGAPGPSPAHSPGPYGAPPPQQSPYGQNPYPPPNDPYGNQQVNAYTDNRGYSPAPTPYGAPAPYGSAPPGGAPTYHEPGANLPPQQLDANGQPIEGDRGLVSMGLGAAGGWGVASQTGRGTMGKLLYAAGGMIAGQFLGNKVKKYRKDHNNRDVEYYEDAQTGRECSPPRDGEGSHSQHGGYRDEKYSGHGGYEEDRHSRHHDHGHHGHHGHEHRSGSRHSSHSHHSHGRRHDDDRY</sequence>
<evidence type="ECO:0008006" key="4">
    <source>
        <dbReference type="Google" id="ProtNLM"/>
    </source>
</evidence>
<keyword evidence="3" id="KW-1185">Reference proteome</keyword>
<name>A0A4Z1GSX5_9HELO</name>
<evidence type="ECO:0000313" key="2">
    <source>
        <dbReference type="EMBL" id="TGO36677.1"/>
    </source>
</evidence>
<proteinExistence type="predicted"/>
<dbReference type="PANTHER" id="PTHR37014:SF10">
    <property type="entry name" value="RICH PROTEIN MS8, PUTATIVE (AFU_ORTHOLOGUE AFUA_7G05650)-RELATED"/>
    <property type="match status" value="1"/>
</dbReference>
<dbReference type="PANTHER" id="PTHR37014">
    <property type="entry name" value="EXPRESSION LETHALITY PROTEIN HEL10, PUTATIVE (AFU_ORTHOLOGUE AFUA_1G06580)-RELATED"/>
    <property type="match status" value="1"/>
</dbReference>
<feature type="compositionally biased region" description="Low complexity" evidence="1">
    <location>
        <begin position="122"/>
        <end position="136"/>
    </location>
</feature>
<feature type="compositionally biased region" description="Pro residues" evidence="1">
    <location>
        <begin position="52"/>
        <end position="83"/>
    </location>
</feature>
<organism evidence="2 3">
    <name type="scientific">Botrytis hyacinthi</name>
    <dbReference type="NCBI Taxonomy" id="278943"/>
    <lineage>
        <taxon>Eukaryota</taxon>
        <taxon>Fungi</taxon>
        <taxon>Dikarya</taxon>
        <taxon>Ascomycota</taxon>
        <taxon>Pezizomycotina</taxon>
        <taxon>Leotiomycetes</taxon>
        <taxon>Helotiales</taxon>
        <taxon>Sclerotiniaceae</taxon>
        <taxon>Botrytis</taxon>
    </lineage>
</organism>
<dbReference type="Proteomes" id="UP000297814">
    <property type="component" value="Unassembled WGS sequence"/>
</dbReference>
<feature type="region of interest" description="Disordered" evidence="1">
    <location>
        <begin position="212"/>
        <end position="298"/>
    </location>
</feature>
<feature type="region of interest" description="Disordered" evidence="1">
    <location>
        <begin position="1"/>
        <end position="155"/>
    </location>
</feature>
<gene>
    <name evidence="2" type="ORF">BHYA_0118g00150</name>
</gene>
<comment type="caution">
    <text evidence="2">The sequence shown here is derived from an EMBL/GenBank/DDBJ whole genome shotgun (WGS) entry which is preliminary data.</text>
</comment>
<feature type="compositionally biased region" description="Pro residues" evidence="1">
    <location>
        <begin position="14"/>
        <end position="31"/>
    </location>
</feature>
<protein>
    <recommendedName>
        <fullName evidence="4">Glycine zipper 2TM domain-containing protein</fullName>
    </recommendedName>
</protein>
<feature type="compositionally biased region" description="Basic and acidic residues" evidence="1">
    <location>
        <begin position="228"/>
        <end position="259"/>
    </location>
</feature>
<accession>A0A4Z1GSX5</accession>
<evidence type="ECO:0000313" key="3">
    <source>
        <dbReference type="Proteomes" id="UP000297814"/>
    </source>
</evidence>
<dbReference type="EMBL" id="PQXK01000118">
    <property type="protein sequence ID" value="TGO36677.1"/>
    <property type="molecule type" value="Genomic_DNA"/>
</dbReference>
<evidence type="ECO:0000256" key="1">
    <source>
        <dbReference type="SAM" id="MobiDB-lite"/>
    </source>
</evidence>
<dbReference type="AlphaFoldDB" id="A0A4Z1GSX5"/>